<comment type="caution">
    <text evidence="1">The sequence shown here is derived from an EMBL/GenBank/DDBJ whole genome shotgun (WGS) entry which is preliminary data.</text>
</comment>
<accession>A0A0F9AVG1</accession>
<evidence type="ECO:0000313" key="1">
    <source>
        <dbReference type="EMBL" id="KKL05567.1"/>
    </source>
</evidence>
<dbReference type="EMBL" id="LAZR01044060">
    <property type="protein sequence ID" value="KKL05567.1"/>
    <property type="molecule type" value="Genomic_DNA"/>
</dbReference>
<proteinExistence type="predicted"/>
<protein>
    <submittedName>
        <fullName evidence="1">Uncharacterized protein</fullName>
    </submittedName>
</protein>
<organism evidence="1">
    <name type="scientific">marine sediment metagenome</name>
    <dbReference type="NCBI Taxonomy" id="412755"/>
    <lineage>
        <taxon>unclassified sequences</taxon>
        <taxon>metagenomes</taxon>
        <taxon>ecological metagenomes</taxon>
    </lineage>
</organism>
<reference evidence="1" key="1">
    <citation type="journal article" date="2015" name="Nature">
        <title>Complex archaea that bridge the gap between prokaryotes and eukaryotes.</title>
        <authorList>
            <person name="Spang A."/>
            <person name="Saw J.H."/>
            <person name="Jorgensen S.L."/>
            <person name="Zaremba-Niedzwiedzka K."/>
            <person name="Martijn J."/>
            <person name="Lind A.E."/>
            <person name="van Eijk R."/>
            <person name="Schleper C."/>
            <person name="Guy L."/>
            <person name="Ettema T.J."/>
        </authorList>
    </citation>
    <scope>NUCLEOTIDE SEQUENCE</scope>
</reference>
<dbReference type="AlphaFoldDB" id="A0A0F9AVG1"/>
<gene>
    <name evidence="1" type="ORF">LCGC14_2604750</name>
</gene>
<sequence>MFEIATIKYDGEFKEYVLTDLDLGNPSNPTDNELKQALCIALETPDLNGFAVERYETTIRVIPDPTFAKD</sequence>
<name>A0A0F9AVG1_9ZZZZ</name>